<feature type="transmembrane region" description="Helical" evidence="3">
    <location>
        <begin position="301"/>
        <end position="320"/>
    </location>
</feature>
<dbReference type="AlphaFoldDB" id="X1R6E8"/>
<keyword evidence="3" id="KW-0472">Membrane</keyword>
<dbReference type="PANTHER" id="PTHR43630">
    <property type="entry name" value="POLY-BETA-1,6-N-ACETYL-D-GLUCOSAMINE SYNTHASE"/>
    <property type="match status" value="1"/>
</dbReference>
<keyword evidence="2" id="KW-0808">Transferase</keyword>
<reference evidence="5" key="1">
    <citation type="journal article" date="2014" name="Front. Microbiol.">
        <title>High frequency of phylogenetically diverse reductive dehalogenase-homologous genes in deep subseafloor sedimentary metagenomes.</title>
        <authorList>
            <person name="Kawai M."/>
            <person name="Futagami T."/>
            <person name="Toyoda A."/>
            <person name="Takaki Y."/>
            <person name="Nishi S."/>
            <person name="Hori S."/>
            <person name="Arai W."/>
            <person name="Tsubouchi T."/>
            <person name="Morono Y."/>
            <person name="Uchiyama I."/>
            <person name="Ito T."/>
            <person name="Fujiyama A."/>
            <person name="Inagaki F."/>
            <person name="Takami H."/>
        </authorList>
    </citation>
    <scope>NUCLEOTIDE SEQUENCE</scope>
    <source>
        <strain evidence="5">Expedition CK06-06</strain>
    </source>
</reference>
<dbReference type="Pfam" id="PF00535">
    <property type="entry name" value="Glycos_transf_2"/>
    <property type="match status" value="1"/>
</dbReference>
<dbReference type="CDD" id="cd06439">
    <property type="entry name" value="CESA_like_1"/>
    <property type="match status" value="1"/>
</dbReference>
<feature type="domain" description="Glycosyltransferase 2-like" evidence="4">
    <location>
        <begin position="2"/>
        <end position="161"/>
    </location>
</feature>
<evidence type="ECO:0000256" key="1">
    <source>
        <dbReference type="ARBA" id="ARBA00022676"/>
    </source>
</evidence>
<keyword evidence="3" id="KW-0812">Transmembrane</keyword>
<accession>X1R6E8</accession>
<dbReference type="EMBL" id="BARW01006471">
    <property type="protein sequence ID" value="GAI76317.1"/>
    <property type="molecule type" value="Genomic_DNA"/>
</dbReference>
<dbReference type="SUPFAM" id="SSF53448">
    <property type="entry name" value="Nucleotide-diphospho-sugar transferases"/>
    <property type="match status" value="1"/>
</dbReference>
<dbReference type="InterPro" id="IPR029044">
    <property type="entry name" value="Nucleotide-diphossugar_trans"/>
</dbReference>
<dbReference type="InterPro" id="IPR001173">
    <property type="entry name" value="Glyco_trans_2-like"/>
</dbReference>
<dbReference type="GO" id="GO:0016757">
    <property type="term" value="F:glycosyltransferase activity"/>
    <property type="evidence" value="ECO:0007669"/>
    <property type="project" value="UniProtKB-KW"/>
</dbReference>
<dbReference type="Gene3D" id="3.90.550.10">
    <property type="entry name" value="Spore Coat Polysaccharide Biosynthesis Protein SpsA, Chain A"/>
    <property type="match status" value="1"/>
</dbReference>
<evidence type="ECO:0000259" key="4">
    <source>
        <dbReference type="Pfam" id="PF00535"/>
    </source>
</evidence>
<organism evidence="5">
    <name type="scientific">marine sediment metagenome</name>
    <dbReference type="NCBI Taxonomy" id="412755"/>
    <lineage>
        <taxon>unclassified sequences</taxon>
        <taxon>metagenomes</taxon>
        <taxon>ecological metagenomes</taxon>
    </lineage>
</organism>
<name>X1R6E8_9ZZZZ</name>
<sequence>MIIPVYNEEKIIKRKIKNSLLLDYPKEKLEIIVASDGSTDDTKAIVEKYLTQGVNFFEFPRRGKLATLNRVFPKTKGDILVLTDASAMFNNDALRMLVKHFVNDDIGVVTGVEKICTKENYISKSEQSYWNYESKIKELESKIYSTVGANGPIYAIRRDLFPSIPSHLNLCDDMTISLNAVQKGKRIILEPQAIALEDVSLTLREEWRRKMRISTRAWQALLYHKNLLNPFRSHVAFPLIFHKVLRWLTLPLMLVIFISNLFIGGGIYIVFLIFQIIFHSLSSFGIILLLKNIKIPSIVTFLSYFLFTNLAQIVGFYNSIFNKGQPIWQPIERGGE</sequence>
<gene>
    <name evidence="5" type="ORF">S12H4_13588</name>
</gene>
<keyword evidence="3" id="KW-1133">Transmembrane helix</keyword>
<dbReference type="PANTHER" id="PTHR43630:SF1">
    <property type="entry name" value="POLY-BETA-1,6-N-ACETYL-D-GLUCOSAMINE SYNTHASE"/>
    <property type="match status" value="1"/>
</dbReference>
<evidence type="ECO:0000313" key="5">
    <source>
        <dbReference type="EMBL" id="GAI76317.1"/>
    </source>
</evidence>
<comment type="caution">
    <text evidence="5">The sequence shown here is derived from an EMBL/GenBank/DDBJ whole genome shotgun (WGS) entry which is preliminary data.</text>
</comment>
<keyword evidence="1" id="KW-0328">Glycosyltransferase</keyword>
<proteinExistence type="predicted"/>
<protein>
    <recommendedName>
        <fullName evidence="4">Glycosyltransferase 2-like domain-containing protein</fullName>
    </recommendedName>
</protein>
<evidence type="ECO:0000256" key="2">
    <source>
        <dbReference type="ARBA" id="ARBA00022679"/>
    </source>
</evidence>
<evidence type="ECO:0000256" key="3">
    <source>
        <dbReference type="SAM" id="Phobius"/>
    </source>
</evidence>